<evidence type="ECO:0000313" key="3">
    <source>
        <dbReference type="Proteomes" id="UP000064967"/>
    </source>
</evidence>
<keyword evidence="3" id="KW-1185">Reference proteome</keyword>
<proteinExistence type="predicted"/>
<protein>
    <submittedName>
        <fullName evidence="2">Uncharacterized protein</fullName>
    </submittedName>
</protein>
<keyword evidence="1" id="KW-1133">Transmembrane helix</keyword>
<evidence type="ECO:0000313" key="2">
    <source>
        <dbReference type="EMBL" id="AKV04530.1"/>
    </source>
</evidence>
<feature type="transmembrane region" description="Helical" evidence="1">
    <location>
        <begin position="27"/>
        <end position="50"/>
    </location>
</feature>
<reference evidence="2 3" key="1">
    <citation type="submission" date="2015-08" db="EMBL/GenBank/DDBJ databases">
        <authorList>
            <person name="Babu N.S."/>
            <person name="Beckwith C.J."/>
            <person name="Beseler K.G."/>
            <person name="Brison A."/>
            <person name="Carone J.V."/>
            <person name="Caskin T.P."/>
            <person name="Diamond M."/>
            <person name="Durham M.E."/>
            <person name="Foxe J.M."/>
            <person name="Go M."/>
            <person name="Henderson B.A."/>
            <person name="Jones I.B."/>
            <person name="McGettigan J.A."/>
            <person name="Micheletti S.J."/>
            <person name="Nasrallah M.E."/>
            <person name="Ortiz D."/>
            <person name="Piller C.R."/>
            <person name="Privatt S.R."/>
            <person name="Schneider S.L."/>
            <person name="Sharp S."/>
            <person name="Smith T.C."/>
            <person name="Stanton J.D."/>
            <person name="Ullery H.E."/>
            <person name="Wilson R.J."/>
            <person name="Serrano M.G."/>
            <person name="Buck G."/>
            <person name="Lee V."/>
            <person name="Wang Y."/>
            <person name="Carvalho R."/>
            <person name="Voegtly L."/>
            <person name="Shi R."/>
            <person name="Duckworth R."/>
            <person name="Johnson A."/>
            <person name="Loviza R."/>
            <person name="Walstead R."/>
            <person name="Shah Z."/>
            <person name="Kiflezghi M."/>
            <person name="Wade K."/>
            <person name="Ball S.L."/>
            <person name="Bradley K.W."/>
            <person name="Asai D.J."/>
            <person name="Bowman C.A."/>
            <person name="Russell D.A."/>
            <person name="Pope W.H."/>
            <person name="Jacobs-Sera D."/>
            <person name="Hendrix R.W."/>
            <person name="Hatfull G.F."/>
        </authorList>
    </citation>
    <scope>NUCLEOTIDE SEQUENCE [LARGE SCALE GENOMIC DNA]</scope>
    <source>
        <strain evidence="2 3">DSM 27648</strain>
    </source>
</reference>
<dbReference type="RefSeq" id="WP_146655131.1">
    <property type="nucleotide sequence ID" value="NZ_CP012333.1"/>
</dbReference>
<accession>A0A0K1QGG7</accession>
<dbReference type="EMBL" id="CP012333">
    <property type="protein sequence ID" value="AKV04530.1"/>
    <property type="molecule type" value="Genomic_DNA"/>
</dbReference>
<keyword evidence="1" id="KW-0812">Transmembrane</keyword>
<keyword evidence="1" id="KW-0472">Membrane</keyword>
<sequence length="110" mass="11996">MEYAQCASCKEEVVPVPPKAGWKVVSFVFWIALLAVGTLFGCLLGLNVLLVPFWIAMAGAVGVTANRAASWTCPECHSEMAPAPDLVREARARRQRPRGIGHRPFIPQHA</sequence>
<organism evidence="2 3">
    <name type="scientific">Labilithrix luteola</name>
    <dbReference type="NCBI Taxonomy" id="1391654"/>
    <lineage>
        <taxon>Bacteria</taxon>
        <taxon>Pseudomonadati</taxon>
        <taxon>Myxococcota</taxon>
        <taxon>Polyangia</taxon>
        <taxon>Polyangiales</taxon>
        <taxon>Labilitrichaceae</taxon>
        <taxon>Labilithrix</taxon>
    </lineage>
</organism>
<dbReference type="AlphaFoldDB" id="A0A0K1QGG7"/>
<evidence type="ECO:0000256" key="1">
    <source>
        <dbReference type="SAM" id="Phobius"/>
    </source>
</evidence>
<gene>
    <name evidence="2" type="ORF">AKJ09_11193</name>
</gene>
<dbReference type="Proteomes" id="UP000064967">
    <property type="component" value="Chromosome"/>
</dbReference>
<dbReference type="KEGG" id="llu:AKJ09_11193"/>
<name>A0A0K1QGG7_9BACT</name>